<proteinExistence type="predicted"/>
<organism evidence="1 2">
    <name type="scientific">Natranaerobius trueperi</name>
    <dbReference type="NCBI Taxonomy" id="759412"/>
    <lineage>
        <taxon>Bacteria</taxon>
        <taxon>Bacillati</taxon>
        <taxon>Bacillota</taxon>
        <taxon>Clostridia</taxon>
        <taxon>Natranaerobiales</taxon>
        <taxon>Natranaerobiaceae</taxon>
        <taxon>Natranaerobius</taxon>
    </lineage>
</organism>
<comment type="caution">
    <text evidence="1">The sequence shown here is derived from an EMBL/GenBank/DDBJ whole genome shotgun (WGS) entry which is preliminary data.</text>
</comment>
<dbReference type="EMBL" id="NIQC01000009">
    <property type="protein sequence ID" value="OWZ84030.1"/>
    <property type="molecule type" value="Genomic_DNA"/>
</dbReference>
<keyword evidence="2" id="KW-1185">Reference proteome</keyword>
<accession>A0A226C0Y3</accession>
<dbReference type="Proteomes" id="UP000214588">
    <property type="component" value="Unassembled WGS sequence"/>
</dbReference>
<name>A0A226C0Y3_9FIRM</name>
<dbReference type="AlphaFoldDB" id="A0A226C0Y3"/>
<reference evidence="1 2" key="1">
    <citation type="submission" date="2017-06" db="EMBL/GenBank/DDBJ databases">
        <title>Draft Genome Sequence of Natranaerobius trueperi halophilic, alkalithermophilic bacteria from soda lakes.</title>
        <authorList>
            <person name="Zhao B."/>
        </authorList>
    </citation>
    <scope>NUCLEOTIDE SEQUENCE [LARGE SCALE GENOMIC DNA]</scope>
    <source>
        <strain evidence="1 2">DSM 18760</strain>
    </source>
</reference>
<dbReference type="Pfam" id="PF09548">
    <property type="entry name" value="Spore_III_AB"/>
    <property type="match status" value="1"/>
</dbReference>
<dbReference type="InterPro" id="IPR014198">
    <property type="entry name" value="Spore_III_AB"/>
</dbReference>
<gene>
    <name evidence="1" type="ORF">CDO51_05585</name>
</gene>
<dbReference type="PIRSF" id="PIRSF021435">
    <property type="entry name" value="SpoIIIAB"/>
    <property type="match status" value="1"/>
</dbReference>
<protein>
    <recommendedName>
        <fullName evidence="3">Stage III sporulation protein AB</fullName>
    </recommendedName>
</protein>
<sequence length="173" mass="19676">MIVLRIIGAALILFTSMALGNKIASNYRLRPKILQEIETILEMAASEINYVATPLPVLLSKLGRRFPKSAGKIFSNLNYYLAQEGCPPDEAIVAARDKLESDLPLLEEDWEIIENFTINLGKSDTDEQLRHIELCLSHIRVNQKLALEDRKKSEKMWRYLGVLTGLLLVILIW</sequence>
<evidence type="ECO:0008006" key="3">
    <source>
        <dbReference type="Google" id="ProtNLM"/>
    </source>
</evidence>
<evidence type="ECO:0000313" key="2">
    <source>
        <dbReference type="Proteomes" id="UP000214588"/>
    </source>
</evidence>
<evidence type="ECO:0000313" key="1">
    <source>
        <dbReference type="EMBL" id="OWZ84030.1"/>
    </source>
</evidence>